<keyword evidence="4" id="KW-0812">Transmembrane</keyword>
<dbReference type="EMBL" id="AEIG01000090">
    <property type="protein sequence ID" value="EGG28651.1"/>
    <property type="molecule type" value="Genomic_DNA"/>
</dbReference>
<keyword evidence="10" id="KW-0472">Membrane</keyword>
<keyword evidence="8" id="KW-1133">Transmembrane helix</keyword>
<dbReference type="PANTHER" id="PTHR43221:SF2">
    <property type="entry name" value="PROTEASE HTPX HOMOLOG"/>
    <property type="match status" value="1"/>
</dbReference>
<proteinExistence type="predicted"/>
<evidence type="ECO:0000313" key="11">
    <source>
        <dbReference type="EMBL" id="EGG28651.1"/>
    </source>
</evidence>
<keyword evidence="3 11" id="KW-0645">Protease</keyword>
<comment type="cofactor">
    <cofactor evidence="1">
        <name>Zn(2+)</name>
        <dbReference type="ChEBI" id="CHEBI:29105"/>
    </cofactor>
</comment>
<dbReference type="InterPro" id="IPR001915">
    <property type="entry name" value="Peptidase_M48"/>
</dbReference>
<dbReference type="OrthoDB" id="15218at2"/>
<dbReference type="STRING" id="2518989.IMCC3088_2737"/>
<dbReference type="Proteomes" id="UP000005615">
    <property type="component" value="Unassembled WGS sequence"/>
</dbReference>
<evidence type="ECO:0000256" key="5">
    <source>
        <dbReference type="ARBA" id="ARBA00022723"/>
    </source>
</evidence>
<evidence type="ECO:0000256" key="4">
    <source>
        <dbReference type="ARBA" id="ARBA00022692"/>
    </source>
</evidence>
<name>F3L4V9_9GAMM</name>
<dbReference type="eggNOG" id="COG0501">
    <property type="taxonomic scope" value="Bacteria"/>
</dbReference>
<comment type="caution">
    <text evidence="11">The sequence shown here is derived from an EMBL/GenBank/DDBJ whole genome shotgun (WGS) entry which is preliminary data.</text>
</comment>
<dbReference type="GO" id="GO:0006508">
    <property type="term" value="P:proteolysis"/>
    <property type="evidence" value="ECO:0007669"/>
    <property type="project" value="UniProtKB-KW"/>
</dbReference>
<evidence type="ECO:0000256" key="8">
    <source>
        <dbReference type="ARBA" id="ARBA00022989"/>
    </source>
</evidence>
<gene>
    <name evidence="11" type="ORF">IMCC3088_2737</name>
</gene>
<dbReference type="InterPro" id="IPR050083">
    <property type="entry name" value="HtpX_protease"/>
</dbReference>
<evidence type="ECO:0000256" key="1">
    <source>
        <dbReference type="ARBA" id="ARBA00001947"/>
    </source>
</evidence>
<evidence type="ECO:0000256" key="2">
    <source>
        <dbReference type="ARBA" id="ARBA00022475"/>
    </source>
</evidence>
<keyword evidence="12" id="KW-1185">Reference proteome</keyword>
<protein>
    <submittedName>
        <fullName evidence="11">Zn-dependent protease with chaperone function</fullName>
    </submittedName>
</protein>
<dbReference type="PANTHER" id="PTHR43221">
    <property type="entry name" value="PROTEASE HTPX"/>
    <property type="match status" value="1"/>
</dbReference>
<evidence type="ECO:0000256" key="7">
    <source>
        <dbReference type="ARBA" id="ARBA00022833"/>
    </source>
</evidence>
<evidence type="ECO:0000256" key="9">
    <source>
        <dbReference type="ARBA" id="ARBA00023049"/>
    </source>
</evidence>
<organism evidence="11 12">
    <name type="scientific">Aequoribacter fuscus</name>
    <dbReference type="NCBI Taxonomy" id="2518989"/>
    <lineage>
        <taxon>Bacteria</taxon>
        <taxon>Pseudomonadati</taxon>
        <taxon>Pseudomonadota</taxon>
        <taxon>Gammaproteobacteria</taxon>
        <taxon>Cellvibrionales</taxon>
        <taxon>Halieaceae</taxon>
        <taxon>Aequoribacter</taxon>
    </lineage>
</organism>
<keyword evidence="9" id="KW-0482">Metalloprotease</keyword>
<evidence type="ECO:0000256" key="3">
    <source>
        <dbReference type="ARBA" id="ARBA00022670"/>
    </source>
</evidence>
<keyword evidence="2" id="KW-1003">Cell membrane</keyword>
<keyword evidence="5" id="KW-0479">Metal-binding</keyword>
<dbReference type="CDD" id="cd07340">
    <property type="entry name" value="M48B_Htpx_like"/>
    <property type="match status" value="1"/>
</dbReference>
<dbReference type="AlphaFoldDB" id="F3L4V9"/>
<dbReference type="GO" id="GO:0046872">
    <property type="term" value="F:metal ion binding"/>
    <property type="evidence" value="ECO:0007669"/>
    <property type="project" value="UniProtKB-KW"/>
</dbReference>
<keyword evidence="7" id="KW-0862">Zinc</keyword>
<evidence type="ECO:0000256" key="10">
    <source>
        <dbReference type="ARBA" id="ARBA00023136"/>
    </source>
</evidence>
<dbReference type="GO" id="GO:0004222">
    <property type="term" value="F:metalloendopeptidase activity"/>
    <property type="evidence" value="ECO:0007669"/>
    <property type="project" value="InterPro"/>
</dbReference>
<accession>F3L4V9</accession>
<dbReference type="RefSeq" id="WP_009576876.1">
    <property type="nucleotide sequence ID" value="NZ_AEIG01000090.1"/>
</dbReference>
<sequence>MDFFKGQDLARRNTRLLVLLFVVASAGLILAANVFVSIFVFMGLPSGSAGWADYFTTRQFLFVSAAMIILIGIVVLLRWTQLSAGGAAVAEMMGAVRVPPNTGEPKLRQYQNVVAEIALAANMPVPGVYLLPRERGMNAFAAGIAPRDAVICVTEGLLDHLRRDELQAVVGHEFSHILEGDMRLNIRLAATLKGITFIGDLGRMLMWSRRGSYRSRERSALPFIGLGLWVIGALGVAVASLIQAAISRQREFHADASAVQFTRDSAAVADALKVIGGYLPSTHVQLPEAREFGHAFFGAVTPSFWSWTSTHPPIEERIRRISPRWDGCYLERPMIHYPKATTGADTPEKARMAAAALLAGADPEVVLAERWEAMSGDAPPADPDNFAATNESPQVLGDGLVEPLVACAALVALFLSRDTEVRVKQLGLVADANLEGLASELVHIERRVTTLPKNDRLTMVELACASVRQLSYPQYQNYKLLLKAIIRADSVIDLTEWVLFHLILHYVEPEFVRSVSRSPRYRRLQQASKQVSCVLSLLAHMGRGDPELAFTAAAQDLGLRNANLLPLAECSIADFSKAVDDLSLLFPLLKPRVLKAMSIAARCDDETSPLERELIYAVAAVMDCPVPILEQ</sequence>
<evidence type="ECO:0000313" key="12">
    <source>
        <dbReference type="Proteomes" id="UP000005615"/>
    </source>
</evidence>
<reference evidence="11 12" key="1">
    <citation type="journal article" date="2011" name="J. Bacteriol.">
        <title>Genome sequence of strain IMCC3088, a proteorhodopsin-containing marine bacterium belonging to the OM60/NOR5 clade.</title>
        <authorList>
            <person name="Jang Y."/>
            <person name="Oh H.M."/>
            <person name="Kang I."/>
            <person name="Lee K."/>
            <person name="Yang S.J."/>
            <person name="Cho J.C."/>
        </authorList>
    </citation>
    <scope>NUCLEOTIDE SEQUENCE [LARGE SCALE GENOMIC DNA]</scope>
    <source>
        <strain evidence="11 12">IMCC3088</strain>
    </source>
</reference>
<evidence type="ECO:0000256" key="6">
    <source>
        <dbReference type="ARBA" id="ARBA00022801"/>
    </source>
</evidence>
<dbReference type="Pfam" id="PF01435">
    <property type="entry name" value="Peptidase_M48"/>
    <property type="match status" value="1"/>
</dbReference>
<keyword evidence="6" id="KW-0378">Hydrolase</keyword>
<dbReference type="Gene3D" id="3.30.2010.10">
    <property type="entry name" value="Metalloproteases ('zincins'), catalytic domain"/>
    <property type="match status" value="1"/>
</dbReference>